<dbReference type="InterPro" id="IPR031322">
    <property type="entry name" value="Shikimate/glucono_kinase"/>
</dbReference>
<dbReference type="GO" id="GO:0019521">
    <property type="term" value="P:D-gluconate metabolic process"/>
    <property type="evidence" value="ECO:0007669"/>
    <property type="project" value="UniProtKB-KW"/>
</dbReference>
<evidence type="ECO:0000256" key="8">
    <source>
        <dbReference type="ARBA" id="ARBA00023064"/>
    </source>
</evidence>
<dbReference type="PANTHER" id="PTHR43442">
    <property type="entry name" value="GLUCONOKINASE-RELATED"/>
    <property type="match status" value="1"/>
</dbReference>
<dbReference type="InterPro" id="IPR006001">
    <property type="entry name" value="Therm_gnt_kin"/>
</dbReference>
<dbReference type="Gene3D" id="3.40.50.300">
    <property type="entry name" value="P-loop containing nucleotide triphosphate hydrolases"/>
    <property type="match status" value="1"/>
</dbReference>
<evidence type="ECO:0000256" key="2">
    <source>
        <dbReference type="ARBA" id="ARBA00008420"/>
    </source>
</evidence>
<comment type="pathway">
    <text evidence="1">Carbohydrate acid metabolism.</text>
</comment>
<keyword evidence="4 10" id="KW-0808">Transferase</keyword>
<keyword evidence="6 10" id="KW-0418">Kinase</keyword>
<evidence type="ECO:0000256" key="3">
    <source>
        <dbReference type="ARBA" id="ARBA00012054"/>
    </source>
</evidence>
<gene>
    <name evidence="11" type="ORF">ELY38_00800</name>
</gene>
<dbReference type="Proteomes" id="UP000287023">
    <property type="component" value="Unassembled WGS sequence"/>
</dbReference>
<reference evidence="11 12" key="1">
    <citation type="submission" date="2018-12" db="EMBL/GenBank/DDBJ databases">
        <title>three novel Halomonas strain isolated from plants.</title>
        <authorList>
            <person name="Sun C."/>
        </authorList>
    </citation>
    <scope>NUCLEOTIDE SEQUENCE [LARGE SCALE GENOMIC DNA]</scope>
    <source>
        <strain evidence="11 12">JCM 18142</strain>
    </source>
</reference>
<keyword evidence="12" id="KW-1185">Reference proteome</keyword>
<evidence type="ECO:0000256" key="5">
    <source>
        <dbReference type="ARBA" id="ARBA00022741"/>
    </source>
</evidence>
<evidence type="ECO:0000256" key="1">
    <source>
        <dbReference type="ARBA" id="ARBA00004761"/>
    </source>
</evidence>
<evidence type="ECO:0000256" key="7">
    <source>
        <dbReference type="ARBA" id="ARBA00022840"/>
    </source>
</evidence>
<accession>A0A3S0WBJ7</accession>
<protein>
    <recommendedName>
        <fullName evidence="3 10">Gluconokinase</fullName>
        <ecNumber evidence="3 10">2.7.1.12</ecNumber>
    </recommendedName>
</protein>
<dbReference type="EMBL" id="RZHF01000004">
    <property type="protein sequence ID" value="RUR34172.1"/>
    <property type="molecule type" value="Genomic_DNA"/>
</dbReference>
<evidence type="ECO:0000256" key="6">
    <source>
        <dbReference type="ARBA" id="ARBA00022777"/>
    </source>
</evidence>
<organism evidence="11 12">
    <name type="scientific">Vreelandella nanhaiensis</name>
    <dbReference type="NCBI Taxonomy" id="1258546"/>
    <lineage>
        <taxon>Bacteria</taxon>
        <taxon>Pseudomonadati</taxon>
        <taxon>Pseudomonadota</taxon>
        <taxon>Gammaproteobacteria</taxon>
        <taxon>Oceanospirillales</taxon>
        <taxon>Halomonadaceae</taxon>
        <taxon>Vreelandella</taxon>
    </lineage>
</organism>
<keyword evidence="5 10" id="KW-0547">Nucleotide-binding</keyword>
<evidence type="ECO:0000256" key="10">
    <source>
        <dbReference type="RuleBase" id="RU363066"/>
    </source>
</evidence>
<dbReference type="GO" id="GO:0046316">
    <property type="term" value="F:gluconokinase activity"/>
    <property type="evidence" value="ECO:0007669"/>
    <property type="project" value="UniProtKB-EC"/>
</dbReference>
<dbReference type="InterPro" id="IPR027417">
    <property type="entry name" value="P-loop_NTPase"/>
</dbReference>
<evidence type="ECO:0000256" key="4">
    <source>
        <dbReference type="ARBA" id="ARBA00022679"/>
    </source>
</evidence>
<proteinExistence type="inferred from homology"/>
<dbReference type="FunFam" id="3.40.50.300:FF:000522">
    <property type="entry name" value="Gluconokinase"/>
    <property type="match status" value="1"/>
</dbReference>
<evidence type="ECO:0000313" key="12">
    <source>
        <dbReference type="Proteomes" id="UP000287023"/>
    </source>
</evidence>
<keyword evidence="8" id="KW-0311">Gluconate utilization</keyword>
<dbReference type="SUPFAM" id="SSF52540">
    <property type="entry name" value="P-loop containing nucleoside triphosphate hydrolases"/>
    <property type="match status" value="1"/>
</dbReference>
<dbReference type="GO" id="GO:0005737">
    <property type="term" value="C:cytoplasm"/>
    <property type="evidence" value="ECO:0007669"/>
    <property type="project" value="TreeGrafter"/>
</dbReference>
<evidence type="ECO:0000313" key="11">
    <source>
        <dbReference type="EMBL" id="RUR34172.1"/>
    </source>
</evidence>
<name>A0A3S0WBJ7_9GAMM</name>
<keyword evidence="7 10" id="KW-0067">ATP-binding</keyword>
<comment type="catalytic activity">
    <reaction evidence="9 10">
        <text>D-gluconate + ATP = 6-phospho-D-gluconate + ADP + H(+)</text>
        <dbReference type="Rhea" id="RHEA:19433"/>
        <dbReference type="ChEBI" id="CHEBI:15378"/>
        <dbReference type="ChEBI" id="CHEBI:18391"/>
        <dbReference type="ChEBI" id="CHEBI:30616"/>
        <dbReference type="ChEBI" id="CHEBI:58759"/>
        <dbReference type="ChEBI" id="CHEBI:456216"/>
        <dbReference type="EC" id="2.7.1.12"/>
    </reaction>
</comment>
<dbReference type="AlphaFoldDB" id="A0A3S0WBJ7"/>
<dbReference type="GO" id="GO:0005524">
    <property type="term" value="F:ATP binding"/>
    <property type="evidence" value="ECO:0007669"/>
    <property type="project" value="UniProtKB-KW"/>
</dbReference>
<dbReference type="RefSeq" id="WP_127059625.1">
    <property type="nucleotide sequence ID" value="NZ_RZHF01000004.1"/>
</dbReference>
<dbReference type="CDD" id="cd02021">
    <property type="entry name" value="GntK"/>
    <property type="match status" value="1"/>
</dbReference>
<dbReference type="Pfam" id="PF01202">
    <property type="entry name" value="SKI"/>
    <property type="match status" value="1"/>
</dbReference>
<comment type="caution">
    <text evidence="11">The sequence shown here is derived from an EMBL/GenBank/DDBJ whole genome shotgun (WGS) entry which is preliminary data.</text>
</comment>
<dbReference type="NCBIfam" id="TIGR01313">
    <property type="entry name" value="therm_gnt_kin"/>
    <property type="match status" value="1"/>
</dbReference>
<dbReference type="OrthoDB" id="9795716at2"/>
<dbReference type="EC" id="2.7.1.12" evidence="3 10"/>
<comment type="similarity">
    <text evidence="2 10">Belongs to the gluconokinase GntK/GntV family.</text>
</comment>
<sequence>MNPASYRILVMGASGCGKSLIGKQVASSLGAVFIDGDDYHPPANVAKMASGTPLNDDDRQGWLETLAGLFAKYRQQDKTVIIACSGLKWRYRDCLRKGDPALKILFLEGSRDLLRERLETREGHFFKGENMLASQLADLESPGDDEAFTVSIELSPEEIVSRFTDTLGSFSNRAPGTPLL</sequence>
<evidence type="ECO:0000256" key="9">
    <source>
        <dbReference type="ARBA" id="ARBA00048090"/>
    </source>
</evidence>
<dbReference type="PANTHER" id="PTHR43442:SF3">
    <property type="entry name" value="GLUCONOKINASE-RELATED"/>
    <property type="match status" value="1"/>
</dbReference>